<feature type="region of interest" description="Disordered" evidence="1">
    <location>
        <begin position="1"/>
        <end position="21"/>
    </location>
</feature>
<proteinExistence type="predicted"/>
<organism evidence="2 3">
    <name type="scientific">Duganella levis</name>
    <dbReference type="NCBI Taxonomy" id="2692169"/>
    <lineage>
        <taxon>Bacteria</taxon>
        <taxon>Pseudomonadati</taxon>
        <taxon>Pseudomonadota</taxon>
        <taxon>Betaproteobacteria</taxon>
        <taxon>Burkholderiales</taxon>
        <taxon>Oxalobacteraceae</taxon>
        <taxon>Telluria group</taxon>
        <taxon>Duganella</taxon>
    </lineage>
</organism>
<reference evidence="2 3" key="1">
    <citation type="submission" date="2019-12" db="EMBL/GenBank/DDBJ databases">
        <title>Novel species isolated from a subtropical stream in China.</title>
        <authorList>
            <person name="Lu H."/>
        </authorList>
    </citation>
    <scope>NUCLEOTIDE SEQUENCE [LARGE SCALE GENOMIC DNA]</scope>
    <source>
        <strain evidence="2 3">CY42W</strain>
    </source>
</reference>
<name>A0ABW9W7R4_9BURK</name>
<accession>A0ABW9W7R4</accession>
<comment type="caution">
    <text evidence="2">The sequence shown here is derived from an EMBL/GenBank/DDBJ whole genome shotgun (WGS) entry which is preliminary data.</text>
</comment>
<keyword evidence="3" id="KW-1185">Reference proteome</keyword>
<evidence type="ECO:0008006" key="4">
    <source>
        <dbReference type="Google" id="ProtNLM"/>
    </source>
</evidence>
<gene>
    <name evidence="2" type="ORF">GTP69_27270</name>
</gene>
<dbReference type="Proteomes" id="UP000642144">
    <property type="component" value="Unassembled WGS sequence"/>
</dbReference>
<dbReference type="RefSeq" id="WP_161057828.1">
    <property type="nucleotide sequence ID" value="NZ_WWCT01000031.1"/>
</dbReference>
<protein>
    <recommendedName>
        <fullName evidence="4">Transposase</fullName>
    </recommendedName>
</protein>
<evidence type="ECO:0000313" key="2">
    <source>
        <dbReference type="EMBL" id="MYN30116.1"/>
    </source>
</evidence>
<sequence>MMPLNWKPHKRAQKHVDGHWTKKDGKNHFGCKLHASVDKRYKLMRKKSRHACLRH</sequence>
<evidence type="ECO:0000313" key="3">
    <source>
        <dbReference type="Proteomes" id="UP000642144"/>
    </source>
</evidence>
<evidence type="ECO:0000256" key="1">
    <source>
        <dbReference type="SAM" id="MobiDB-lite"/>
    </source>
</evidence>
<dbReference type="EMBL" id="WWCT01000031">
    <property type="protein sequence ID" value="MYN30116.1"/>
    <property type="molecule type" value="Genomic_DNA"/>
</dbReference>